<evidence type="ECO:0000313" key="4">
    <source>
        <dbReference type="Proteomes" id="UP001319200"/>
    </source>
</evidence>
<dbReference type="RefSeq" id="WP_254163361.1">
    <property type="nucleotide sequence ID" value="NZ_JAHESF010000009.1"/>
</dbReference>
<keyword evidence="2" id="KW-0732">Signal</keyword>
<dbReference type="EMBL" id="JAHESF010000009">
    <property type="protein sequence ID" value="MBT1697490.1"/>
    <property type="molecule type" value="Genomic_DNA"/>
</dbReference>
<keyword evidence="4" id="KW-1185">Reference proteome</keyword>
<feature type="region of interest" description="Disordered" evidence="1">
    <location>
        <begin position="239"/>
        <end position="322"/>
    </location>
</feature>
<dbReference type="Proteomes" id="UP001319200">
    <property type="component" value="Unassembled WGS sequence"/>
</dbReference>
<sequence>MTRAFSVFFGLMCLLLGSCTQRMVCPAYQSAFIYDKDELRKKFSYFQEDSTPKIYTASKNKYLIAEPVSYQRKVRSLRTVQMKPVPVHVPDSLSGKGKGADSVSMADFERAAKSIRDTTMIVDVPQAPADSVSEPLDSIYVITKDREVRLLKYNTPDSLLYDSVLNKWVPQIPKYYIADVRYNVTQDNYMWYLRDALILPDVRIAKMQQAGGGAEEGEEKAAGKEKRKGLGLKGLFKKKPKEAVDSTATQTPAEDEFDFIEEADTVSQAEVPQPGQEEKKPSRREKKPKVKKVKKPKKDKKQPEQPEVTPEEKKKEDDDDGF</sequence>
<feature type="signal peptide" evidence="2">
    <location>
        <begin position="1"/>
        <end position="22"/>
    </location>
</feature>
<reference evidence="3 4" key="1">
    <citation type="submission" date="2021-05" db="EMBL/GenBank/DDBJ databases">
        <title>A Polyphasic approach of four new species of the genus Ohtaekwangia: Ohtaekwangia histidinii sp. nov., Ohtaekwangia cretensis sp. nov., Ohtaekwangia indiensis sp. nov., Ohtaekwangia reichenbachii sp. nov. from diverse environment.</title>
        <authorList>
            <person name="Octaviana S."/>
        </authorList>
    </citation>
    <scope>NUCLEOTIDE SEQUENCE [LARGE SCALE GENOMIC DNA]</scope>
    <source>
        <strain evidence="3 4">PWU4</strain>
    </source>
</reference>
<comment type="caution">
    <text evidence="3">The sequence shown here is derived from an EMBL/GenBank/DDBJ whole genome shotgun (WGS) entry which is preliminary data.</text>
</comment>
<protein>
    <submittedName>
        <fullName evidence="3">Uncharacterized protein</fullName>
    </submittedName>
</protein>
<accession>A0AAP2DJL0</accession>
<proteinExistence type="predicted"/>
<dbReference type="PROSITE" id="PS51257">
    <property type="entry name" value="PROKAR_LIPOPROTEIN"/>
    <property type="match status" value="1"/>
</dbReference>
<evidence type="ECO:0000313" key="3">
    <source>
        <dbReference type="EMBL" id="MBT1697490.1"/>
    </source>
</evidence>
<evidence type="ECO:0000256" key="2">
    <source>
        <dbReference type="SAM" id="SignalP"/>
    </source>
</evidence>
<feature type="compositionally biased region" description="Basic residues" evidence="1">
    <location>
        <begin position="281"/>
        <end position="300"/>
    </location>
</feature>
<feature type="chain" id="PRO_5042829460" evidence="2">
    <location>
        <begin position="23"/>
        <end position="322"/>
    </location>
</feature>
<evidence type="ECO:0000256" key="1">
    <source>
        <dbReference type="SAM" id="MobiDB-lite"/>
    </source>
</evidence>
<gene>
    <name evidence="3" type="ORF">KK083_11430</name>
</gene>
<name>A0AAP2DJL0_9BACT</name>
<organism evidence="3 4">
    <name type="scientific">Chryseosolibacter histidini</name>
    <dbReference type="NCBI Taxonomy" id="2782349"/>
    <lineage>
        <taxon>Bacteria</taxon>
        <taxon>Pseudomonadati</taxon>
        <taxon>Bacteroidota</taxon>
        <taxon>Cytophagia</taxon>
        <taxon>Cytophagales</taxon>
        <taxon>Chryseotaleaceae</taxon>
        <taxon>Chryseosolibacter</taxon>
    </lineage>
</organism>
<dbReference type="AlphaFoldDB" id="A0AAP2DJL0"/>
<feature type="compositionally biased region" description="Acidic residues" evidence="1">
    <location>
        <begin position="253"/>
        <end position="264"/>
    </location>
</feature>